<evidence type="ECO:0000256" key="3">
    <source>
        <dbReference type="ARBA" id="ARBA00007931"/>
    </source>
</evidence>
<accession>A0ABQ5TJR4</accession>
<feature type="transmembrane region" description="Helical" evidence="12">
    <location>
        <begin position="84"/>
        <end position="107"/>
    </location>
</feature>
<evidence type="ECO:0000256" key="10">
    <source>
        <dbReference type="ARBA" id="ARBA00023049"/>
    </source>
</evidence>
<dbReference type="PANTHER" id="PTHR39188:SF3">
    <property type="entry name" value="STAGE IV SPORULATION PROTEIN FB"/>
    <property type="match status" value="1"/>
</dbReference>
<evidence type="ECO:0000313" key="15">
    <source>
        <dbReference type="Proteomes" id="UP001275436"/>
    </source>
</evidence>
<keyword evidence="10" id="KW-0482">Metalloprotease</keyword>
<feature type="domain" description="Peptidase M50" evidence="13">
    <location>
        <begin position="34"/>
        <end position="104"/>
    </location>
</feature>
<feature type="transmembrane region" description="Helical" evidence="12">
    <location>
        <begin position="164"/>
        <end position="193"/>
    </location>
</feature>
<evidence type="ECO:0000313" key="14">
    <source>
        <dbReference type="EMBL" id="GLO66710.1"/>
    </source>
</evidence>
<dbReference type="EMBL" id="BSKO01000001">
    <property type="protein sequence ID" value="GLO66710.1"/>
    <property type="molecule type" value="Genomic_DNA"/>
</dbReference>
<evidence type="ECO:0000256" key="11">
    <source>
        <dbReference type="ARBA" id="ARBA00023136"/>
    </source>
</evidence>
<feature type="transmembrane region" description="Helical" evidence="12">
    <location>
        <begin position="141"/>
        <end position="158"/>
    </location>
</feature>
<evidence type="ECO:0000256" key="2">
    <source>
        <dbReference type="ARBA" id="ARBA00004141"/>
    </source>
</evidence>
<evidence type="ECO:0000259" key="13">
    <source>
        <dbReference type="Pfam" id="PF02163"/>
    </source>
</evidence>
<keyword evidence="8" id="KW-0862">Zinc</keyword>
<feature type="transmembrane region" description="Helical" evidence="12">
    <location>
        <begin position="16"/>
        <end position="42"/>
    </location>
</feature>
<comment type="cofactor">
    <cofactor evidence="1">
        <name>Zn(2+)</name>
        <dbReference type="ChEBI" id="CHEBI:29105"/>
    </cofactor>
</comment>
<comment type="subcellular location">
    <subcellularLocation>
        <location evidence="2">Membrane</location>
        <topology evidence="2">Multi-pass membrane protein</topology>
    </subcellularLocation>
</comment>
<dbReference type="PANTHER" id="PTHR39188">
    <property type="entry name" value="MEMBRANE-ASSOCIATED ZINC METALLOPROTEASE M50B"/>
    <property type="match status" value="1"/>
</dbReference>
<evidence type="ECO:0000256" key="12">
    <source>
        <dbReference type="SAM" id="Phobius"/>
    </source>
</evidence>
<sequence>MTIINRWIPPIRIHPILLIFIIVSFLTGTIMEMAIIFFLVLLHELGHFFAAAYYKWRIPLVILWAFGGVMKTDEHGNKPIREELVVTIAGPFVHILIYGGLIFVNGFQLLPEALISLIFYYNSMILLFNLIPVWPLDGGKLLLLLCSYLFPFKGAYHFTIISSFVMIAVVVALQLLFLPFTLSAFFVWAFLFVENWREWKQRFYVFIRFLLHRYEGKHIVRSVKPLYVSSESTYGEVLSFFHREKKHPIYIKYPDESRIFIDDSECLEQYFQENQIKGKIGDTFFYKC</sequence>
<evidence type="ECO:0000256" key="9">
    <source>
        <dbReference type="ARBA" id="ARBA00022989"/>
    </source>
</evidence>
<keyword evidence="9 12" id="KW-1133">Transmembrane helix</keyword>
<keyword evidence="11 12" id="KW-0472">Membrane</keyword>
<evidence type="ECO:0000256" key="8">
    <source>
        <dbReference type="ARBA" id="ARBA00022833"/>
    </source>
</evidence>
<feature type="domain" description="Peptidase M50" evidence="13">
    <location>
        <begin position="112"/>
        <end position="172"/>
    </location>
</feature>
<protein>
    <submittedName>
        <fullName evidence="14">Stage IV sporulation protein FB</fullName>
    </submittedName>
</protein>
<evidence type="ECO:0000256" key="4">
    <source>
        <dbReference type="ARBA" id="ARBA00022670"/>
    </source>
</evidence>
<dbReference type="RefSeq" id="WP_317958206.1">
    <property type="nucleotide sequence ID" value="NZ_BSKO01000001.1"/>
</dbReference>
<gene>
    <name evidence="14" type="ORF">MACH08_24940</name>
</gene>
<proteinExistence type="inferred from homology"/>
<keyword evidence="4" id="KW-0645">Protease</keyword>
<dbReference type="Pfam" id="PF02163">
    <property type="entry name" value="Peptidase_M50"/>
    <property type="match status" value="2"/>
</dbReference>
<evidence type="ECO:0000256" key="7">
    <source>
        <dbReference type="ARBA" id="ARBA00022801"/>
    </source>
</evidence>
<feature type="transmembrane region" description="Helical" evidence="12">
    <location>
        <begin position="54"/>
        <end position="72"/>
    </location>
</feature>
<comment type="similarity">
    <text evidence="3">Belongs to the peptidase M50B family.</text>
</comment>
<dbReference type="Proteomes" id="UP001275436">
    <property type="component" value="Unassembled WGS sequence"/>
</dbReference>
<organism evidence="14 15">
    <name type="scientific">Oceanobacillus kimchii</name>
    <dbReference type="NCBI Taxonomy" id="746691"/>
    <lineage>
        <taxon>Bacteria</taxon>
        <taxon>Bacillati</taxon>
        <taxon>Bacillota</taxon>
        <taxon>Bacilli</taxon>
        <taxon>Bacillales</taxon>
        <taxon>Bacillaceae</taxon>
        <taxon>Oceanobacillus</taxon>
    </lineage>
</organism>
<evidence type="ECO:0000256" key="6">
    <source>
        <dbReference type="ARBA" id="ARBA00022723"/>
    </source>
</evidence>
<keyword evidence="15" id="KW-1185">Reference proteome</keyword>
<reference evidence="14 15" key="1">
    <citation type="submission" date="2023-02" db="EMBL/GenBank/DDBJ databases">
        <title>Oceanobacillus kimchii IFOP_LL358 isolated form Alexandrium catenella lab strain.</title>
        <authorList>
            <person name="Gajardo G."/>
            <person name="Ueki S."/>
            <person name="Maruyama F."/>
        </authorList>
    </citation>
    <scope>NUCLEOTIDE SEQUENCE [LARGE SCALE GENOMIC DNA]</scope>
    <source>
        <strain evidence="14 15">IFOP_LL358</strain>
    </source>
</reference>
<feature type="transmembrane region" description="Helical" evidence="12">
    <location>
        <begin position="113"/>
        <end position="134"/>
    </location>
</feature>
<evidence type="ECO:0000256" key="1">
    <source>
        <dbReference type="ARBA" id="ARBA00001947"/>
    </source>
</evidence>
<evidence type="ECO:0000256" key="5">
    <source>
        <dbReference type="ARBA" id="ARBA00022692"/>
    </source>
</evidence>
<comment type="caution">
    <text evidence="14">The sequence shown here is derived from an EMBL/GenBank/DDBJ whole genome shotgun (WGS) entry which is preliminary data.</text>
</comment>
<keyword evidence="5 12" id="KW-0812">Transmembrane</keyword>
<dbReference type="InterPro" id="IPR008915">
    <property type="entry name" value="Peptidase_M50"/>
</dbReference>
<keyword evidence="6" id="KW-0479">Metal-binding</keyword>
<name>A0ABQ5TJR4_9BACI</name>
<keyword evidence="7" id="KW-0378">Hydrolase</keyword>